<proteinExistence type="predicted"/>
<keyword evidence="2" id="KW-1185">Reference proteome</keyword>
<dbReference type="Proteomes" id="UP000479132">
    <property type="component" value="Unassembled WGS sequence"/>
</dbReference>
<protein>
    <recommendedName>
        <fullName evidence="3">DUF5683 domain-containing protein</fullName>
    </recommendedName>
</protein>
<evidence type="ECO:0008006" key="3">
    <source>
        <dbReference type="Google" id="ProtNLM"/>
    </source>
</evidence>
<dbReference type="AlphaFoldDB" id="A0A6M1T3B8"/>
<reference evidence="1 2" key="1">
    <citation type="submission" date="2020-02" db="EMBL/GenBank/DDBJ databases">
        <title>Aliifodinibius halophilus 2W32, complete genome.</title>
        <authorList>
            <person name="Li Y."/>
            <person name="Wu S."/>
        </authorList>
    </citation>
    <scope>NUCLEOTIDE SEQUENCE [LARGE SCALE GENOMIC DNA]</scope>
    <source>
        <strain evidence="1 2">2W32</strain>
    </source>
</reference>
<dbReference type="RefSeq" id="WP_165268444.1">
    <property type="nucleotide sequence ID" value="NZ_JAALLS010000010.1"/>
</dbReference>
<accession>A0A6M1T3B8</accession>
<comment type="caution">
    <text evidence="1">The sequence shown here is derived from an EMBL/GenBank/DDBJ whole genome shotgun (WGS) entry which is preliminary data.</text>
</comment>
<organism evidence="1 2">
    <name type="scientific">Fodinibius halophilus</name>
    <dbReference type="NCBI Taxonomy" id="1736908"/>
    <lineage>
        <taxon>Bacteria</taxon>
        <taxon>Pseudomonadati</taxon>
        <taxon>Balneolota</taxon>
        <taxon>Balneolia</taxon>
        <taxon>Balneolales</taxon>
        <taxon>Balneolaceae</taxon>
        <taxon>Fodinibius</taxon>
    </lineage>
</organism>
<evidence type="ECO:0000313" key="1">
    <source>
        <dbReference type="EMBL" id="NGP88577.1"/>
    </source>
</evidence>
<evidence type="ECO:0000313" key="2">
    <source>
        <dbReference type="Proteomes" id="UP000479132"/>
    </source>
</evidence>
<sequence>MCRKLFVLVLLFLFLGMVRKSYSQERSAPDPKIAFLKSIAVPGWGHHHVNKSDWTRGKYHLGIDIALLLGYMGLSIHSNNLQQNWYAYGQSEAGVPIKGRSRSFQLAVGDFNSLAAYNDYQERSRNWDKLLDDTPQNRWQWDSNRQRTRYRDLRSDFEQIDQQLPALIGMMVLNRIISGISAYNRARKHTNNSSLTSVISVSPYQNSKGIVANLNIRF</sequence>
<gene>
    <name evidence="1" type="ORF">G3569_09425</name>
</gene>
<name>A0A6M1T3B8_9BACT</name>
<dbReference type="EMBL" id="JAALLS010000010">
    <property type="protein sequence ID" value="NGP88577.1"/>
    <property type="molecule type" value="Genomic_DNA"/>
</dbReference>